<protein>
    <submittedName>
        <fullName evidence="2">Uncharacterized protein</fullName>
    </submittedName>
</protein>
<reference evidence="2" key="1">
    <citation type="submission" date="2022-03" db="EMBL/GenBank/DDBJ databases">
        <authorList>
            <person name="Sayadi A."/>
        </authorList>
    </citation>
    <scope>NUCLEOTIDE SEQUENCE</scope>
</reference>
<accession>A0A9P0KIK3</accession>
<feature type="compositionally biased region" description="Basic and acidic residues" evidence="1">
    <location>
        <begin position="37"/>
        <end position="67"/>
    </location>
</feature>
<evidence type="ECO:0000313" key="3">
    <source>
        <dbReference type="Proteomes" id="UP001152888"/>
    </source>
</evidence>
<evidence type="ECO:0000256" key="1">
    <source>
        <dbReference type="SAM" id="MobiDB-lite"/>
    </source>
</evidence>
<dbReference type="EMBL" id="CAKOFQ010006845">
    <property type="protein sequence ID" value="CAH1976169.1"/>
    <property type="molecule type" value="Genomic_DNA"/>
</dbReference>
<comment type="caution">
    <text evidence="2">The sequence shown here is derived from an EMBL/GenBank/DDBJ whole genome shotgun (WGS) entry which is preliminary data.</text>
</comment>
<proteinExistence type="predicted"/>
<dbReference type="OrthoDB" id="6779352at2759"/>
<evidence type="ECO:0000313" key="2">
    <source>
        <dbReference type="EMBL" id="CAH1976169.1"/>
    </source>
</evidence>
<organism evidence="2 3">
    <name type="scientific">Acanthoscelides obtectus</name>
    <name type="common">Bean weevil</name>
    <name type="synonym">Bruchus obtectus</name>
    <dbReference type="NCBI Taxonomy" id="200917"/>
    <lineage>
        <taxon>Eukaryota</taxon>
        <taxon>Metazoa</taxon>
        <taxon>Ecdysozoa</taxon>
        <taxon>Arthropoda</taxon>
        <taxon>Hexapoda</taxon>
        <taxon>Insecta</taxon>
        <taxon>Pterygota</taxon>
        <taxon>Neoptera</taxon>
        <taxon>Endopterygota</taxon>
        <taxon>Coleoptera</taxon>
        <taxon>Polyphaga</taxon>
        <taxon>Cucujiformia</taxon>
        <taxon>Chrysomeloidea</taxon>
        <taxon>Chrysomelidae</taxon>
        <taxon>Bruchinae</taxon>
        <taxon>Bruchini</taxon>
        <taxon>Acanthoscelides</taxon>
    </lineage>
</organism>
<dbReference type="Proteomes" id="UP001152888">
    <property type="component" value="Unassembled WGS sequence"/>
</dbReference>
<feature type="region of interest" description="Disordered" evidence="1">
    <location>
        <begin position="1"/>
        <end position="149"/>
    </location>
</feature>
<dbReference type="AlphaFoldDB" id="A0A9P0KIK3"/>
<feature type="compositionally biased region" description="Basic and acidic residues" evidence="1">
    <location>
        <begin position="126"/>
        <end position="149"/>
    </location>
</feature>
<feature type="compositionally biased region" description="Basic and acidic residues" evidence="1">
    <location>
        <begin position="76"/>
        <end position="96"/>
    </location>
</feature>
<feature type="compositionally biased region" description="Polar residues" evidence="1">
    <location>
        <begin position="22"/>
        <end position="32"/>
    </location>
</feature>
<sequence>MPNPVTVCLQNSKHLHQEDGSGRSSTKQQQVPTAEYYTEKLEKKERTPKPSKDKREKLTEEEKEMRRERKLGRKRDRAEEILQQELKRRRDDEKVQKMLAPNGELMEPPVHREKHHRSSKEISPYQRERSHERSESREKHRRSSENKRR</sequence>
<name>A0A9P0KIK3_ACAOB</name>
<gene>
    <name evidence="2" type="ORF">ACAOBT_LOCUS12003</name>
</gene>
<keyword evidence="3" id="KW-1185">Reference proteome</keyword>